<dbReference type="EMBL" id="FWXY01000004">
    <property type="protein sequence ID" value="SMC54355.1"/>
    <property type="molecule type" value="Genomic_DNA"/>
</dbReference>
<dbReference type="STRING" id="1121400.SAMN02746065_10412"/>
<sequence length="66" mass="7939">MGKCKFHPERETAYKCMKHDYYLCNECLECRDPDIYCKFRSSCPIHFISKKGFKNSEPKKREKIKA</sequence>
<dbReference type="AlphaFoldDB" id="A0A1W2A0Z3"/>
<organism evidence="1 2">
    <name type="scientific">Desulfocicer vacuolatum DSM 3385</name>
    <dbReference type="NCBI Taxonomy" id="1121400"/>
    <lineage>
        <taxon>Bacteria</taxon>
        <taxon>Pseudomonadati</taxon>
        <taxon>Thermodesulfobacteriota</taxon>
        <taxon>Desulfobacteria</taxon>
        <taxon>Desulfobacterales</taxon>
        <taxon>Desulfobacteraceae</taxon>
        <taxon>Desulfocicer</taxon>
    </lineage>
</organism>
<dbReference type="OrthoDB" id="5518440at2"/>
<reference evidence="1 2" key="1">
    <citation type="submission" date="2017-04" db="EMBL/GenBank/DDBJ databases">
        <authorList>
            <person name="Afonso C.L."/>
            <person name="Miller P.J."/>
            <person name="Scott M.A."/>
            <person name="Spackman E."/>
            <person name="Goraichik I."/>
            <person name="Dimitrov K.M."/>
            <person name="Suarez D.L."/>
            <person name="Swayne D.E."/>
        </authorList>
    </citation>
    <scope>NUCLEOTIDE SEQUENCE [LARGE SCALE GENOMIC DNA]</scope>
    <source>
        <strain evidence="1 2">DSM 3385</strain>
    </source>
</reference>
<evidence type="ECO:0000313" key="2">
    <source>
        <dbReference type="Proteomes" id="UP000192418"/>
    </source>
</evidence>
<name>A0A1W2A0Z3_9BACT</name>
<proteinExistence type="predicted"/>
<keyword evidence="2" id="KW-1185">Reference proteome</keyword>
<evidence type="ECO:0000313" key="1">
    <source>
        <dbReference type="EMBL" id="SMC54355.1"/>
    </source>
</evidence>
<protein>
    <submittedName>
        <fullName evidence="1">Uncharacterized protein</fullName>
    </submittedName>
</protein>
<gene>
    <name evidence="1" type="ORF">SAMN02746065_10412</name>
</gene>
<accession>A0A1W2A0Z3</accession>
<dbReference type="Proteomes" id="UP000192418">
    <property type="component" value="Unassembled WGS sequence"/>
</dbReference>